<dbReference type="KEGG" id="acaf:CA12_06930"/>
<reference evidence="1 2" key="1">
    <citation type="submission" date="2019-02" db="EMBL/GenBank/DDBJ databases">
        <title>Deep-cultivation of Planctomycetes and their phenomic and genomic characterization uncovers novel biology.</title>
        <authorList>
            <person name="Wiegand S."/>
            <person name="Jogler M."/>
            <person name="Boedeker C."/>
            <person name="Pinto D."/>
            <person name="Vollmers J."/>
            <person name="Rivas-Marin E."/>
            <person name="Kohn T."/>
            <person name="Peeters S.H."/>
            <person name="Heuer A."/>
            <person name="Rast P."/>
            <person name="Oberbeckmann S."/>
            <person name="Bunk B."/>
            <person name="Jeske O."/>
            <person name="Meyerdierks A."/>
            <person name="Storesund J.E."/>
            <person name="Kallscheuer N."/>
            <person name="Luecker S."/>
            <person name="Lage O.M."/>
            <person name="Pohl T."/>
            <person name="Merkel B.J."/>
            <person name="Hornburger P."/>
            <person name="Mueller R.-W."/>
            <person name="Bruemmer F."/>
            <person name="Labrenz M."/>
            <person name="Spormann A.M."/>
            <person name="Op den Camp H."/>
            <person name="Overmann J."/>
            <person name="Amann R."/>
            <person name="Jetten M.S.M."/>
            <person name="Mascher T."/>
            <person name="Medema M.H."/>
            <person name="Devos D.P."/>
            <person name="Kaster A.-K."/>
            <person name="Ovreas L."/>
            <person name="Rohde M."/>
            <person name="Galperin M.Y."/>
            <person name="Jogler C."/>
        </authorList>
    </citation>
    <scope>NUCLEOTIDE SEQUENCE [LARGE SCALE GENOMIC DNA]</scope>
    <source>
        <strain evidence="1 2">CA12</strain>
    </source>
</reference>
<dbReference type="Proteomes" id="UP000318741">
    <property type="component" value="Chromosome"/>
</dbReference>
<dbReference type="EMBL" id="CP036265">
    <property type="protein sequence ID" value="QDT14617.1"/>
    <property type="molecule type" value="Genomic_DNA"/>
</dbReference>
<keyword evidence="2" id="KW-1185">Reference proteome</keyword>
<gene>
    <name evidence="1" type="ORF">CA12_06930</name>
</gene>
<accession>A0A517P5G6</accession>
<organism evidence="1 2">
    <name type="scientific">Alienimonas californiensis</name>
    <dbReference type="NCBI Taxonomy" id="2527989"/>
    <lineage>
        <taxon>Bacteria</taxon>
        <taxon>Pseudomonadati</taxon>
        <taxon>Planctomycetota</taxon>
        <taxon>Planctomycetia</taxon>
        <taxon>Planctomycetales</taxon>
        <taxon>Planctomycetaceae</taxon>
        <taxon>Alienimonas</taxon>
    </lineage>
</organism>
<dbReference type="RefSeq" id="WP_145357495.1">
    <property type="nucleotide sequence ID" value="NZ_CP036265.1"/>
</dbReference>
<dbReference type="OrthoDB" id="215598at2"/>
<proteinExistence type="predicted"/>
<evidence type="ECO:0000313" key="2">
    <source>
        <dbReference type="Proteomes" id="UP000318741"/>
    </source>
</evidence>
<evidence type="ECO:0000313" key="1">
    <source>
        <dbReference type="EMBL" id="QDT14617.1"/>
    </source>
</evidence>
<protein>
    <submittedName>
        <fullName evidence="1">Uncharacterized protein</fullName>
    </submittedName>
</protein>
<sequence>MRRFKPTDGQWGLVREALPENGWRGGQLREVPERCGTWKSAHGRFDRRAKGGALLKILGSLRLKLHHRGRIDSDLWCFDTTVVRASGTAASTERGTADGRSDS</sequence>
<name>A0A517P5G6_9PLAN</name>
<dbReference type="AlphaFoldDB" id="A0A517P5G6"/>